<dbReference type="InterPro" id="IPR011598">
    <property type="entry name" value="bHLH_dom"/>
</dbReference>
<evidence type="ECO:0000259" key="5">
    <source>
        <dbReference type="PROSITE" id="PS50888"/>
    </source>
</evidence>
<dbReference type="Gene3D" id="4.10.280.10">
    <property type="entry name" value="Helix-loop-helix DNA-binding domain"/>
    <property type="match status" value="1"/>
</dbReference>
<proteinExistence type="inferred from homology"/>
<dbReference type="CDD" id="cd02116">
    <property type="entry name" value="ACT"/>
    <property type="match status" value="1"/>
</dbReference>
<name>A0A2S3IN39_9POAL</name>
<evidence type="ECO:0000259" key="6">
    <source>
        <dbReference type="PROSITE" id="PS51671"/>
    </source>
</evidence>
<dbReference type="SUPFAM" id="SSF47459">
    <property type="entry name" value="HLH, helix-loop-helix DNA-binding domain"/>
    <property type="match status" value="1"/>
</dbReference>
<dbReference type="EMBL" id="CM008054">
    <property type="protein sequence ID" value="PAN48124.1"/>
    <property type="molecule type" value="Genomic_DNA"/>
</dbReference>
<dbReference type="Pfam" id="PF00010">
    <property type="entry name" value="HLH"/>
    <property type="match status" value="1"/>
</dbReference>
<dbReference type="InterPro" id="IPR052610">
    <property type="entry name" value="bHLH_transcription_regulator"/>
</dbReference>
<organism evidence="7">
    <name type="scientific">Panicum hallii</name>
    <dbReference type="NCBI Taxonomy" id="206008"/>
    <lineage>
        <taxon>Eukaryota</taxon>
        <taxon>Viridiplantae</taxon>
        <taxon>Streptophyta</taxon>
        <taxon>Embryophyta</taxon>
        <taxon>Tracheophyta</taxon>
        <taxon>Spermatophyta</taxon>
        <taxon>Magnoliopsida</taxon>
        <taxon>Liliopsida</taxon>
        <taxon>Poales</taxon>
        <taxon>Poaceae</taxon>
        <taxon>PACMAD clade</taxon>
        <taxon>Panicoideae</taxon>
        <taxon>Panicodae</taxon>
        <taxon>Paniceae</taxon>
        <taxon>Panicinae</taxon>
        <taxon>Panicum</taxon>
        <taxon>Panicum sect. Panicum</taxon>
    </lineage>
</organism>
<dbReference type="AlphaFoldDB" id="A0A2S3IN39"/>
<gene>
    <name evidence="7" type="ORF">PAHAL_9G360300</name>
</gene>
<comment type="similarity">
    <text evidence="1">Belongs to the bHLH protein family.</text>
</comment>
<dbReference type="Gramene" id="PAN48124">
    <property type="protein sequence ID" value="PAN48124"/>
    <property type="gene ID" value="PAHAL_9G360300"/>
</dbReference>
<dbReference type="GO" id="GO:0046983">
    <property type="term" value="F:protein dimerization activity"/>
    <property type="evidence" value="ECO:0007669"/>
    <property type="project" value="InterPro"/>
</dbReference>
<keyword evidence="3" id="KW-0804">Transcription</keyword>
<dbReference type="Proteomes" id="UP000243499">
    <property type="component" value="Chromosome 9"/>
</dbReference>
<evidence type="ECO:0008006" key="8">
    <source>
        <dbReference type="Google" id="ProtNLM"/>
    </source>
</evidence>
<dbReference type="PANTHER" id="PTHR45959:SF59">
    <property type="entry name" value="BHLH DOMAIN-CONTAINING PROTEIN"/>
    <property type="match status" value="1"/>
</dbReference>
<dbReference type="PROSITE" id="PS50888">
    <property type="entry name" value="BHLH"/>
    <property type="match status" value="1"/>
</dbReference>
<feature type="domain" description="ACT" evidence="6">
    <location>
        <begin position="244"/>
        <end position="313"/>
    </location>
</feature>
<feature type="region of interest" description="Disordered" evidence="4">
    <location>
        <begin position="101"/>
        <end position="148"/>
    </location>
</feature>
<evidence type="ECO:0000256" key="4">
    <source>
        <dbReference type="SAM" id="MobiDB-lite"/>
    </source>
</evidence>
<evidence type="ECO:0000256" key="1">
    <source>
        <dbReference type="ARBA" id="ARBA00005510"/>
    </source>
</evidence>
<feature type="compositionally biased region" description="Polar residues" evidence="4">
    <location>
        <begin position="103"/>
        <end position="122"/>
    </location>
</feature>
<dbReference type="PANTHER" id="PTHR45959">
    <property type="entry name" value="BHLH TRANSCRIPTION FACTOR"/>
    <property type="match status" value="1"/>
</dbReference>
<accession>A0A2S3IN39</accession>
<keyword evidence="2" id="KW-0805">Transcription regulation</keyword>
<evidence type="ECO:0000256" key="3">
    <source>
        <dbReference type="ARBA" id="ARBA00023163"/>
    </source>
</evidence>
<evidence type="ECO:0000313" key="7">
    <source>
        <dbReference type="EMBL" id="PAN48124.1"/>
    </source>
</evidence>
<dbReference type="InterPro" id="IPR002912">
    <property type="entry name" value="ACT_dom"/>
</dbReference>
<dbReference type="PROSITE" id="PS51671">
    <property type="entry name" value="ACT"/>
    <property type="match status" value="1"/>
</dbReference>
<protein>
    <recommendedName>
        <fullName evidence="8">BHLH domain-containing protein</fullName>
    </recommendedName>
</protein>
<feature type="domain" description="BHLH" evidence="5">
    <location>
        <begin position="143"/>
        <end position="192"/>
    </location>
</feature>
<dbReference type="SMART" id="SM00353">
    <property type="entry name" value="HLH"/>
    <property type="match status" value="1"/>
</dbReference>
<sequence>MNSSANHQWLEELENEDLGELDFIDLLSMQQLAESLADELWDQPTQEQQVQLDLDQRQQPMYPTGFSFLGDIRKSYAEGFPTTMAISAGGGDSVFSFTDGKSKQLSFSSPEPKQDGDASTTAGKFGARSPATMESKGRRRASSSVHEHVLVERRRREKMHLQFATLASIIPDTTKRDKVSLLGSTIDYVHHLRGRLKALQDEQFQSTGSTAESPPLDARCCIGSEDDGEASQKIEADVRGTTVLLRVVCREKKGVLIMVLKELEKHGLSITSTNVLPLADQSLLNITVTAQIEDGSSTAVEFVNNLNSALRNF</sequence>
<dbReference type="InterPro" id="IPR036638">
    <property type="entry name" value="HLH_DNA-bd_sf"/>
</dbReference>
<reference evidence="7" key="1">
    <citation type="submission" date="2018-04" db="EMBL/GenBank/DDBJ databases">
        <title>WGS assembly of Panicum hallii.</title>
        <authorList>
            <person name="Lovell J."/>
            <person name="Jenkins J."/>
            <person name="Lowry D."/>
            <person name="Mamidi S."/>
            <person name="Sreedasyam A."/>
            <person name="Weng X."/>
            <person name="Barry K."/>
            <person name="Bonette J."/>
            <person name="Campitelli B."/>
            <person name="Daum C."/>
            <person name="Gordon S."/>
            <person name="Gould B."/>
            <person name="Lipzen A."/>
            <person name="Macqueen A."/>
            <person name="Palacio-Mejia J."/>
            <person name="Plott C."/>
            <person name="Shakirov E."/>
            <person name="Shu S."/>
            <person name="Yoshinaga Y."/>
            <person name="Zane M."/>
            <person name="Rokhsar D."/>
            <person name="Grimwood J."/>
            <person name="Schmutz J."/>
            <person name="Juenger T."/>
        </authorList>
    </citation>
    <scope>NUCLEOTIDE SEQUENCE [LARGE SCALE GENOMIC DNA]</scope>
    <source>
        <strain evidence="7">FIL2</strain>
    </source>
</reference>
<evidence type="ECO:0000256" key="2">
    <source>
        <dbReference type="ARBA" id="ARBA00023015"/>
    </source>
</evidence>